<sequence length="335" mass="37831">MLVNNFSTEMVAAQDRFELWEEFAVHSHMRNWIRSDHEDDFRATMRVLNMGDTQISKMTFPSLEVVRTPKLIRQQSDREFYQVNCVLSGAGDVSQGERNTSIRQGQLVLVDSGLPFRGRLRGGSEDYAAMIIQLPRELLPLPRKTVQRVAARPICGGRGMSGVLWRWLAEVHARADEFTPADIPTLRSVTADLLAAALGGCLDAEDTMTPESRRRALQVQIRDFIRRNLGDPSLSPATIAAAHRISVRYVHQLFAEEGTTAAAWIRGRRLERCRRDLANPHLQLRPIHAIAAQWGFIDSAHFSRAFRTVYGMPPRDYRQHALRGAVRESTSALHG</sequence>
<evidence type="ECO:0000256" key="1">
    <source>
        <dbReference type="ARBA" id="ARBA00023015"/>
    </source>
</evidence>
<evidence type="ECO:0000259" key="4">
    <source>
        <dbReference type="PROSITE" id="PS01124"/>
    </source>
</evidence>
<evidence type="ECO:0000256" key="3">
    <source>
        <dbReference type="ARBA" id="ARBA00023163"/>
    </source>
</evidence>
<name>A0A0P4RCQ9_9ACTN</name>
<dbReference type="SUPFAM" id="SSF46689">
    <property type="entry name" value="Homeodomain-like"/>
    <property type="match status" value="1"/>
</dbReference>
<dbReference type="RefSeq" id="WP_042158580.1">
    <property type="nucleotide sequence ID" value="NZ_BBNO01000007.1"/>
</dbReference>
<dbReference type="GO" id="GO:0043565">
    <property type="term" value="F:sequence-specific DNA binding"/>
    <property type="evidence" value="ECO:0007669"/>
    <property type="project" value="InterPro"/>
</dbReference>
<keyword evidence="6" id="KW-1185">Reference proteome</keyword>
<dbReference type="GO" id="GO:0003700">
    <property type="term" value="F:DNA-binding transcription factor activity"/>
    <property type="evidence" value="ECO:0007669"/>
    <property type="project" value="InterPro"/>
</dbReference>
<reference evidence="5 6" key="2">
    <citation type="journal article" date="2015" name="Stand. Genomic Sci.">
        <title>Draft genome sequence of marine-derived Streptomyces sp. TP-A0598, a producer of anti-MRSA antibiotic lydicamycins.</title>
        <authorList>
            <person name="Komaki H."/>
            <person name="Ichikawa N."/>
            <person name="Hosoyama A."/>
            <person name="Fujita N."/>
            <person name="Igarashi Y."/>
        </authorList>
    </citation>
    <scope>NUCLEOTIDE SEQUENCE [LARGE SCALE GENOMIC DNA]</scope>
    <source>
        <strain evidence="5 6">NBRC 110027</strain>
    </source>
</reference>
<dbReference type="EMBL" id="BBNO01000007">
    <property type="protein sequence ID" value="GAO10894.1"/>
    <property type="molecule type" value="Genomic_DNA"/>
</dbReference>
<dbReference type="OrthoDB" id="9799345at2"/>
<dbReference type="InterPro" id="IPR018060">
    <property type="entry name" value="HTH_AraC"/>
</dbReference>
<dbReference type="Gene3D" id="1.10.10.60">
    <property type="entry name" value="Homeodomain-like"/>
    <property type="match status" value="1"/>
</dbReference>
<comment type="caution">
    <text evidence="5">The sequence shown here is derived from an EMBL/GenBank/DDBJ whole genome shotgun (WGS) entry which is preliminary data.</text>
</comment>
<protein>
    <submittedName>
        <fullName evidence="5">Putative AraC family transcriptional regulator</fullName>
    </submittedName>
</protein>
<dbReference type="PANTHER" id="PTHR46796">
    <property type="entry name" value="HTH-TYPE TRANSCRIPTIONAL ACTIVATOR RHAS-RELATED"/>
    <property type="match status" value="1"/>
</dbReference>
<dbReference type="AlphaFoldDB" id="A0A0P4RCQ9"/>
<dbReference type="SMART" id="SM00342">
    <property type="entry name" value="HTH_ARAC"/>
    <property type="match status" value="1"/>
</dbReference>
<dbReference type="InterPro" id="IPR035418">
    <property type="entry name" value="AraC-bd_2"/>
</dbReference>
<evidence type="ECO:0000313" key="6">
    <source>
        <dbReference type="Proteomes" id="UP000048965"/>
    </source>
</evidence>
<dbReference type="InterPro" id="IPR050204">
    <property type="entry name" value="AraC_XylS_family_regulators"/>
</dbReference>
<organism evidence="5 6">
    <name type="scientific">Streptomyces lydicamycinicus</name>
    <dbReference type="NCBI Taxonomy" id="1546107"/>
    <lineage>
        <taxon>Bacteria</taxon>
        <taxon>Bacillati</taxon>
        <taxon>Actinomycetota</taxon>
        <taxon>Actinomycetes</taxon>
        <taxon>Kitasatosporales</taxon>
        <taxon>Streptomycetaceae</taxon>
        <taxon>Streptomyces</taxon>
    </lineage>
</organism>
<evidence type="ECO:0000256" key="2">
    <source>
        <dbReference type="ARBA" id="ARBA00023125"/>
    </source>
</evidence>
<dbReference type="Pfam" id="PF14525">
    <property type="entry name" value="AraC_binding_2"/>
    <property type="match status" value="1"/>
</dbReference>
<evidence type="ECO:0000313" key="5">
    <source>
        <dbReference type="EMBL" id="GAO10894.1"/>
    </source>
</evidence>
<dbReference type="InterPro" id="IPR020449">
    <property type="entry name" value="Tscrpt_reg_AraC-type_HTH"/>
</dbReference>
<dbReference type="PRINTS" id="PR00032">
    <property type="entry name" value="HTHARAC"/>
</dbReference>
<dbReference type="Pfam" id="PF12833">
    <property type="entry name" value="HTH_18"/>
    <property type="match status" value="1"/>
</dbReference>
<proteinExistence type="predicted"/>
<dbReference type="InterPro" id="IPR009057">
    <property type="entry name" value="Homeodomain-like_sf"/>
</dbReference>
<dbReference type="PROSITE" id="PS01124">
    <property type="entry name" value="HTH_ARAC_FAMILY_2"/>
    <property type="match status" value="1"/>
</dbReference>
<dbReference type="Proteomes" id="UP000048965">
    <property type="component" value="Unassembled WGS sequence"/>
</dbReference>
<keyword evidence="2" id="KW-0238">DNA-binding</keyword>
<dbReference type="PANTHER" id="PTHR46796:SF6">
    <property type="entry name" value="ARAC SUBFAMILY"/>
    <property type="match status" value="1"/>
</dbReference>
<keyword evidence="1" id="KW-0805">Transcription regulation</keyword>
<keyword evidence="3" id="KW-0804">Transcription</keyword>
<gene>
    <name evidence="5" type="ORF">TPA0598_07_06180</name>
</gene>
<feature type="domain" description="HTH araC/xylS-type" evidence="4">
    <location>
        <begin position="219"/>
        <end position="320"/>
    </location>
</feature>
<reference evidence="6" key="1">
    <citation type="submission" date="2014-09" db="EMBL/GenBank/DDBJ databases">
        <title>Whole genome shotgun sequence of Streptomyces sp. NBRC 110027.</title>
        <authorList>
            <person name="Komaki H."/>
            <person name="Ichikawa N."/>
            <person name="Katano-Makiyama Y."/>
            <person name="Hosoyama A."/>
            <person name="Hashimoto M."/>
            <person name="Uohara A."/>
            <person name="Kitahashi Y."/>
            <person name="Ohji S."/>
            <person name="Kimura A."/>
            <person name="Yamazoe A."/>
            <person name="Igarashi Y."/>
            <person name="Fujita N."/>
        </authorList>
    </citation>
    <scope>NUCLEOTIDE SEQUENCE [LARGE SCALE GENOMIC DNA]</scope>
    <source>
        <strain evidence="6">NBRC 110027</strain>
    </source>
</reference>
<accession>A0A0P4RCQ9</accession>